<name>A0A0B5AQQ4_9BACL</name>
<dbReference type="Gene3D" id="3.30.1050.10">
    <property type="entry name" value="SCP2 sterol-binding domain"/>
    <property type="match status" value="1"/>
</dbReference>
<reference evidence="2 3" key="1">
    <citation type="submission" date="2014-08" db="EMBL/GenBank/DDBJ databases">
        <title>Complete genome of a marine bacteria Jeotgalibacillus malaysiensis.</title>
        <authorList>
            <person name="Yaakop A.S."/>
            <person name="Chan K.-G."/>
            <person name="Goh K.M."/>
        </authorList>
    </citation>
    <scope>NUCLEOTIDE SEQUENCE [LARGE SCALE GENOMIC DNA]</scope>
    <source>
        <strain evidence="2 3">D5</strain>
    </source>
</reference>
<protein>
    <recommendedName>
        <fullName evidence="1">SCP2 domain-containing protein</fullName>
    </recommendedName>
</protein>
<evidence type="ECO:0000313" key="3">
    <source>
        <dbReference type="Proteomes" id="UP000031449"/>
    </source>
</evidence>
<dbReference type="InterPro" id="IPR036527">
    <property type="entry name" value="SCP2_sterol-bd_dom_sf"/>
</dbReference>
<dbReference type="PANTHER" id="PTHR10094:SF25">
    <property type="entry name" value="SCP2 STEROL-BINDING DOMAIN-CONTAINING PROTEIN 1"/>
    <property type="match status" value="1"/>
</dbReference>
<evidence type="ECO:0000259" key="1">
    <source>
        <dbReference type="Pfam" id="PF02036"/>
    </source>
</evidence>
<dbReference type="BioCyc" id="JESP1508404:G14D9-10314-MONOMER"/>
<proteinExistence type="predicted"/>
<evidence type="ECO:0000313" key="2">
    <source>
        <dbReference type="EMBL" id="AJD90399.1"/>
    </source>
</evidence>
<sequence length="106" mass="11766">MSEVWSRMTTAMNANPDPIQNENVRYEFQLKEGEAKQLVLKHGEASIEEAGSGEPNCTLKLSEKDLVKMIEGDLSASGAFMFGKLKVEGKMGYALKLESLLSEYTF</sequence>
<keyword evidence="3" id="KW-1185">Reference proteome</keyword>
<feature type="domain" description="SCP2" evidence="1">
    <location>
        <begin position="24"/>
        <end position="101"/>
    </location>
</feature>
<dbReference type="Proteomes" id="UP000031449">
    <property type="component" value="Chromosome"/>
</dbReference>
<accession>A0A0B5AQQ4</accession>
<gene>
    <name evidence="2" type="ORF">JMA_10820</name>
</gene>
<dbReference type="EMBL" id="CP009416">
    <property type="protein sequence ID" value="AJD90399.1"/>
    <property type="molecule type" value="Genomic_DNA"/>
</dbReference>
<dbReference type="Pfam" id="PF02036">
    <property type="entry name" value="SCP2"/>
    <property type="match status" value="1"/>
</dbReference>
<dbReference type="SUPFAM" id="SSF55718">
    <property type="entry name" value="SCP-like"/>
    <property type="match status" value="1"/>
</dbReference>
<dbReference type="PANTHER" id="PTHR10094">
    <property type="entry name" value="STEROL CARRIER PROTEIN 2 SCP-2 FAMILY PROTEIN"/>
    <property type="match status" value="1"/>
</dbReference>
<dbReference type="GO" id="GO:0005829">
    <property type="term" value="C:cytosol"/>
    <property type="evidence" value="ECO:0007669"/>
    <property type="project" value="TreeGrafter"/>
</dbReference>
<dbReference type="HOGENOM" id="CLU_105945_1_2_9"/>
<dbReference type="AlphaFoldDB" id="A0A0B5AQQ4"/>
<dbReference type="KEGG" id="jeo:JMA_10820"/>
<dbReference type="InterPro" id="IPR003033">
    <property type="entry name" value="SCP2_sterol-bd_dom"/>
</dbReference>
<organism evidence="2 3">
    <name type="scientific">Jeotgalibacillus malaysiensis</name>
    <dbReference type="NCBI Taxonomy" id="1508404"/>
    <lineage>
        <taxon>Bacteria</taxon>
        <taxon>Bacillati</taxon>
        <taxon>Bacillota</taxon>
        <taxon>Bacilli</taxon>
        <taxon>Bacillales</taxon>
        <taxon>Caryophanaceae</taxon>
        <taxon>Jeotgalibacillus</taxon>
    </lineage>
</organism>